<keyword evidence="3" id="KW-0021">Allosteric enzyme</keyword>
<evidence type="ECO:0000256" key="4">
    <source>
        <dbReference type="PIRSR" id="PIRSR000460-1"/>
    </source>
</evidence>
<dbReference type="Gene3D" id="3.40.50.2000">
    <property type="entry name" value="Glycogen Phosphorylase B"/>
    <property type="match status" value="3"/>
</dbReference>
<dbReference type="OrthoDB" id="9760804at2"/>
<feature type="modified residue" description="N6-(pyridoxal phosphate)lysine" evidence="4">
    <location>
        <position position="602"/>
    </location>
</feature>
<dbReference type="InterPro" id="IPR024517">
    <property type="entry name" value="Glycogen_phosphorylase_DUF3417"/>
</dbReference>
<keyword evidence="6" id="KW-0328">Glycosyltransferase</keyword>
<evidence type="ECO:0000313" key="7">
    <source>
        <dbReference type="Proteomes" id="UP000315700"/>
    </source>
</evidence>
<protein>
    <submittedName>
        <fullName evidence="6">Maltodextrin phosphorylase</fullName>
        <ecNumber evidence="6">2.4.1.1</ecNumber>
    </submittedName>
</protein>
<keyword evidence="7" id="KW-1185">Reference proteome</keyword>
<keyword evidence="4" id="KW-0663">Pyridoxal phosphate</keyword>
<comment type="catalytic activity">
    <reaction evidence="1">
        <text>[(1-&gt;4)-alpha-D-glucosyl](n) + phosphate = [(1-&gt;4)-alpha-D-glucosyl](n-1) + alpha-D-glucose 1-phosphate</text>
        <dbReference type="Rhea" id="RHEA:41732"/>
        <dbReference type="Rhea" id="RHEA-COMP:9584"/>
        <dbReference type="Rhea" id="RHEA-COMP:9586"/>
        <dbReference type="ChEBI" id="CHEBI:15444"/>
        <dbReference type="ChEBI" id="CHEBI:43474"/>
        <dbReference type="ChEBI" id="CHEBI:58601"/>
        <dbReference type="EC" id="2.4.1.1"/>
    </reaction>
</comment>
<dbReference type="InterPro" id="IPR011834">
    <property type="entry name" value="Agluc_phsphrylas"/>
</dbReference>
<dbReference type="PANTHER" id="PTHR42655:SF1">
    <property type="entry name" value="GLYCOGEN PHOSPHORYLASE"/>
    <property type="match status" value="1"/>
</dbReference>
<evidence type="ECO:0000259" key="5">
    <source>
        <dbReference type="Pfam" id="PF11897"/>
    </source>
</evidence>
<gene>
    <name evidence="6" type="primary">malP</name>
    <name evidence="6" type="ORF">Pan44_14040</name>
</gene>
<proteinExistence type="inferred from homology"/>
<dbReference type="GO" id="GO:0005975">
    <property type="term" value="P:carbohydrate metabolic process"/>
    <property type="evidence" value="ECO:0007669"/>
    <property type="project" value="InterPro"/>
</dbReference>
<dbReference type="PIRSF" id="PIRSF000460">
    <property type="entry name" value="Pprylas_GlgP"/>
    <property type="match status" value="1"/>
</dbReference>
<dbReference type="Proteomes" id="UP000315700">
    <property type="component" value="Chromosome"/>
</dbReference>
<dbReference type="AlphaFoldDB" id="A0A517SB71"/>
<evidence type="ECO:0000256" key="2">
    <source>
        <dbReference type="ARBA" id="ARBA00006047"/>
    </source>
</evidence>
<dbReference type="InterPro" id="IPR052182">
    <property type="entry name" value="Glycogen/Maltodextrin_Phosph"/>
</dbReference>
<dbReference type="EMBL" id="CP036271">
    <property type="protein sequence ID" value="QDT53387.1"/>
    <property type="molecule type" value="Genomic_DNA"/>
</dbReference>
<dbReference type="PANTHER" id="PTHR42655">
    <property type="entry name" value="GLYCOGEN PHOSPHORYLASE"/>
    <property type="match status" value="1"/>
</dbReference>
<dbReference type="Pfam" id="PF11897">
    <property type="entry name" value="DUF3417"/>
    <property type="match status" value="1"/>
</dbReference>
<dbReference type="RefSeq" id="WP_145028568.1">
    <property type="nucleotide sequence ID" value="NZ_CP036271.1"/>
</dbReference>
<dbReference type="KEGG" id="ccos:Pan44_14040"/>
<dbReference type="EC" id="2.4.1.1" evidence="6"/>
<evidence type="ECO:0000256" key="3">
    <source>
        <dbReference type="ARBA" id="ARBA00022533"/>
    </source>
</evidence>
<dbReference type="NCBIfam" id="TIGR02094">
    <property type="entry name" value="more_P_ylases"/>
    <property type="match status" value="1"/>
</dbReference>
<dbReference type="InterPro" id="IPR000811">
    <property type="entry name" value="Glyco_trans_35"/>
</dbReference>
<reference evidence="6 7" key="1">
    <citation type="submission" date="2019-02" db="EMBL/GenBank/DDBJ databases">
        <title>Deep-cultivation of Planctomycetes and their phenomic and genomic characterization uncovers novel biology.</title>
        <authorList>
            <person name="Wiegand S."/>
            <person name="Jogler M."/>
            <person name="Boedeker C."/>
            <person name="Pinto D."/>
            <person name="Vollmers J."/>
            <person name="Rivas-Marin E."/>
            <person name="Kohn T."/>
            <person name="Peeters S.H."/>
            <person name="Heuer A."/>
            <person name="Rast P."/>
            <person name="Oberbeckmann S."/>
            <person name="Bunk B."/>
            <person name="Jeske O."/>
            <person name="Meyerdierks A."/>
            <person name="Storesund J.E."/>
            <person name="Kallscheuer N."/>
            <person name="Luecker S."/>
            <person name="Lage O.M."/>
            <person name="Pohl T."/>
            <person name="Merkel B.J."/>
            <person name="Hornburger P."/>
            <person name="Mueller R.-W."/>
            <person name="Bruemmer F."/>
            <person name="Labrenz M."/>
            <person name="Spormann A.M."/>
            <person name="Op den Camp H."/>
            <person name="Overmann J."/>
            <person name="Amann R."/>
            <person name="Jetten M.S.M."/>
            <person name="Mascher T."/>
            <person name="Medema M.H."/>
            <person name="Devos D.P."/>
            <person name="Kaster A.-K."/>
            <person name="Ovreas L."/>
            <person name="Rohde M."/>
            <person name="Galperin M.Y."/>
            <person name="Jogler C."/>
        </authorList>
    </citation>
    <scope>NUCLEOTIDE SEQUENCE [LARGE SCALE GENOMIC DNA]</scope>
    <source>
        <strain evidence="6 7">Pan44</strain>
    </source>
</reference>
<comment type="similarity">
    <text evidence="2">Belongs to the glycogen phosphorylase family.</text>
</comment>
<name>A0A517SB71_9PLAN</name>
<dbReference type="SUPFAM" id="SSF53756">
    <property type="entry name" value="UDP-Glycosyltransferase/glycogen phosphorylase"/>
    <property type="match status" value="1"/>
</dbReference>
<feature type="domain" description="DUF3417" evidence="5">
    <location>
        <begin position="12"/>
        <end position="116"/>
    </location>
</feature>
<accession>A0A517SB71</accession>
<keyword evidence="6" id="KW-0808">Transferase</keyword>
<dbReference type="FunCoup" id="A0A517SB71">
    <property type="interactions" value="523"/>
</dbReference>
<evidence type="ECO:0000313" key="6">
    <source>
        <dbReference type="EMBL" id="QDT53387.1"/>
    </source>
</evidence>
<sequence length="718" mass="81733">MDHLIRQKTIHEKLSELASNLWWSWQPDVTDIFRTISPAKWSEFGHNPIPLLREYTPEKLEVRAREEVLHSRIHGAYRRWLEYMADDDTWGDTHAGVLGHRPVAYFSAEFGLHESLRIYSGGLGLLAGDHLKSASDLGAPIVAVGLFYYEGYFQQTVDETGWQREHYLVANPSDLPLREMKDKDGKPILISVDTRSSRIMARIWKCEVGRVPLYLLDTNIPENTPEDRQLTARLYGGNSRTRIRQELLLGIGGLRALTALGVRPHAIHMNEGHSAFATLEQIRLRMKDDGLSFDDALREVAASSVFTTHTPVAAGHDRFDGGLIDEHLQPLFSELGLSHESFMGLGRVDPHRSEEPFCMTVLAFKTSRHANAVSNLHGVVTRRMWRPLWPWRSEEEIPIGHITNGVHVPTWLAPQMRTLYDKVLPLNWHLRSGQPDVWAGFEQVTPGELWETHEALKGRLIGYARHHLTRYAQRNRESEAAIAKLQNVLNPQALLVGFARRFAPYKRTDLVLRNIDVLAEMFDDKERPVQFIFSGKAHPADDLGKQIMQKVHRLAQDERFQKNIVFLEDYDINVARHLVQGVDVWLNNPRRPLEASGTSGQKVVLNGGLNLSILDGWWAEAFDGQNGFAIGTGITHANQDIQDQRDNESLLEVLRNEVVPLYYQRDADGLPQGWIRRMKRAVKTLGWRFNADRMVMDYVTHSYVPAAGGTSCQMPQMA</sequence>
<evidence type="ECO:0000256" key="1">
    <source>
        <dbReference type="ARBA" id="ARBA00001275"/>
    </source>
</evidence>
<dbReference type="GO" id="GO:0008184">
    <property type="term" value="F:glycogen phosphorylase activity"/>
    <property type="evidence" value="ECO:0007669"/>
    <property type="project" value="InterPro"/>
</dbReference>
<organism evidence="6 7">
    <name type="scientific">Caulifigura coniformis</name>
    <dbReference type="NCBI Taxonomy" id="2527983"/>
    <lineage>
        <taxon>Bacteria</taxon>
        <taxon>Pseudomonadati</taxon>
        <taxon>Planctomycetota</taxon>
        <taxon>Planctomycetia</taxon>
        <taxon>Planctomycetales</taxon>
        <taxon>Planctomycetaceae</taxon>
        <taxon>Caulifigura</taxon>
    </lineage>
</organism>
<dbReference type="Pfam" id="PF00343">
    <property type="entry name" value="Phosphorylase"/>
    <property type="match status" value="1"/>
</dbReference>
<dbReference type="GO" id="GO:0030170">
    <property type="term" value="F:pyridoxal phosphate binding"/>
    <property type="evidence" value="ECO:0007669"/>
    <property type="project" value="InterPro"/>
</dbReference>
<dbReference type="InParanoid" id="A0A517SB71"/>